<dbReference type="CTD" id="20316820"/>
<keyword evidence="2" id="KW-1185">Reference proteome</keyword>
<dbReference type="KEGG" id="ovi:T265_02632"/>
<dbReference type="RefSeq" id="XP_009165194.1">
    <property type="nucleotide sequence ID" value="XM_009166930.1"/>
</dbReference>
<accession>A0A075AI60</accession>
<dbReference type="AlphaFoldDB" id="A0A075AI60"/>
<dbReference type="Proteomes" id="UP000054324">
    <property type="component" value="Unassembled WGS sequence"/>
</dbReference>
<dbReference type="EMBL" id="KL596651">
    <property type="protein sequence ID" value="KER31069.1"/>
    <property type="molecule type" value="Genomic_DNA"/>
</dbReference>
<name>A0A075AI60_OPIVI</name>
<reference evidence="1 2" key="1">
    <citation type="submission" date="2013-11" db="EMBL/GenBank/DDBJ databases">
        <title>Opisthorchis viverrini - life in the bile duct.</title>
        <authorList>
            <person name="Young N.D."/>
            <person name="Nagarajan N."/>
            <person name="Lin S.J."/>
            <person name="Korhonen P.K."/>
            <person name="Jex A.R."/>
            <person name="Hall R.S."/>
            <person name="Safavi-Hemami H."/>
            <person name="Kaewkong W."/>
            <person name="Bertrand D."/>
            <person name="Gao S."/>
            <person name="Seet Q."/>
            <person name="Wongkham S."/>
            <person name="Teh B.T."/>
            <person name="Wongkham C."/>
            <person name="Intapan P.M."/>
            <person name="Maleewong W."/>
            <person name="Yang X."/>
            <person name="Hu M."/>
            <person name="Wang Z."/>
            <person name="Hofmann A."/>
            <person name="Sternberg P.W."/>
            <person name="Tan P."/>
            <person name="Wang J."/>
            <person name="Gasser R.B."/>
        </authorList>
    </citation>
    <scope>NUCLEOTIDE SEQUENCE [LARGE SCALE GENOMIC DNA]</scope>
</reference>
<gene>
    <name evidence="1" type="ORF">T265_02632</name>
</gene>
<protein>
    <submittedName>
        <fullName evidence="1">Uncharacterized protein</fullName>
    </submittedName>
</protein>
<sequence>MINLGYCWVRGCRPKLARAMRSYLPPPPNHRRTKLRKLQPLYDEYAVLTADNDDDDEYGGRTEDSGMHASKVEDLCRVTHLFCKSDAEVNLNYRDEKHDSM</sequence>
<evidence type="ECO:0000313" key="1">
    <source>
        <dbReference type="EMBL" id="KER31069.1"/>
    </source>
</evidence>
<evidence type="ECO:0000313" key="2">
    <source>
        <dbReference type="Proteomes" id="UP000054324"/>
    </source>
</evidence>
<proteinExistence type="predicted"/>
<dbReference type="GeneID" id="20316820"/>
<organism evidence="1 2">
    <name type="scientific">Opisthorchis viverrini</name>
    <name type="common">Southeast Asian liver fluke</name>
    <dbReference type="NCBI Taxonomy" id="6198"/>
    <lineage>
        <taxon>Eukaryota</taxon>
        <taxon>Metazoa</taxon>
        <taxon>Spiralia</taxon>
        <taxon>Lophotrochozoa</taxon>
        <taxon>Platyhelminthes</taxon>
        <taxon>Trematoda</taxon>
        <taxon>Digenea</taxon>
        <taxon>Opisthorchiida</taxon>
        <taxon>Opisthorchiata</taxon>
        <taxon>Opisthorchiidae</taxon>
        <taxon>Opisthorchis</taxon>
    </lineage>
</organism>